<comment type="caution">
    <text evidence="2">The sequence shown here is derived from an EMBL/GenBank/DDBJ whole genome shotgun (WGS) entry which is preliminary data.</text>
</comment>
<feature type="transmembrane region" description="Helical" evidence="1">
    <location>
        <begin position="49"/>
        <end position="73"/>
    </location>
</feature>
<feature type="transmembrane region" description="Helical" evidence="1">
    <location>
        <begin position="80"/>
        <end position="103"/>
    </location>
</feature>
<sequence>MGFANLDKSYVGFTIAHCCTFALAIAVCGIYGSDMQYARETHQGVNSRWIFAVVVGALSALTCVIYAIPFIFAKGAFFMIFWDAILFILWISLFGVFGSMYIHADAKGDRDVERMKNTVWLDLTNALLWLIITVAISLYWVKHRSAARTRWSGRMKV</sequence>
<keyword evidence="1" id="KW-1133">Transmembrane helix</keyword>
<reference evidence="3" key="1">
    <citation type="submission" date="2019-06" db="EMBL/GenBank/DDBJ databases">
        <authorList>
            <person name="Broberg M."/>
        </authorList>
    </citation>
    <scope>NUCLEOTIDE SEQUENCE [LARGE SCALE GENOMIC DNA]</scope>
</reference>
<evidence type="ECO:0000256" key="1">
    <source>
        <dbReference type="SAM" id="Phobius"/>
    </source>
</evidence>
<accession>A0A9N9V073</accession>
<name>A0A9N9V073_9HYPO</name>
<feature type="transmembrane region" description="Helical" evidence="1">
    <location>
        <begin position="123"/>
        <end position="141"/>
    </location>
</feature>
<dbReference type="EMBL" id="CABFNO020001563">
    <property type="protein sequence ID" value="CAH0003275.1"/>
    <property type="molecule type" value="Genomic_DNA"/>
</dbReference>
<organism evidence="2 3">
    <name type="scientific">Clonostachys byssicola</name>
    <dbReference type="NCBI Taxonomy" id="160290"/>
    <lineage>
        <taxon>Eukaryota</taxon>
        <taxon>Fungi</taxon>
        <taxon>Dikarya</taxon>
        <taxon>Ascomycota</taxon>
        <taxon>Pezizomycotina</taxon>
        <taxon>Sordariomycetes</taxon>
        <taxon>Hypocreomycetidae</taxon>
        <taxon>Hypocreales</taxon>
        <taxon>Bionectriaceae</taxon>
        <taxon>Clonostachys</taxon>
    </lineage>
</organism>
<proteinExistence type="predicted"/>
<dbReference type="PANTHER" id="PTHR42083">
    <property type="entry name" value="MARVEL DOMAIN-CONTAINING PROTEIN"/>
    <property type="match status" value="1"/>
</dbReference>
<evidence type="ECO:0000313" key="3">
    <source>
        <dbReference type="Proteomes" id="UP000754883"/>
    </source>
</evidence>
<dbReference type="PANTHER" id="PTHR42083:SF1">
    <property type="entry name" value="MARVEL DOMAIN-CONTAINING PROTEIN"/>
    <property type="match status" value="1"/>
</dbReference>
<dbReference type="OrthoDB" id="5363290at2759"/>
<feature type="transmembrane region" description="Helical" evidence="1">
    <location>
        <begin position="12"/>
        <end position="33"/>
    </location>
</feature>
<evidence type="ECO:0008006" key="4">
    <source>
        <dbReference type="Google" id="ProtNLM"/>
    </source>
</evidence>
<protein>
    <recommendedName>
        <fullName evidence="4">MARVEL domain-containing protein</fullName>
    </recommendedName>
</protein>
<reference evidence="2 3" key="2">
    <citation type="submission" date="2021-10" db="EMBL/GenBank/DDBJ databases">
        <authorList>
            <person name="Piombo E."/>
        </authorList>
    </citation>
    <scope>NUCLEOTIDE SEQUENCE [LARGE SCALE GENOMIC DNA]</scope>
</reference>
<keyword evidence="1" id="KW-0812">Transmembrane</keyword>
<gene>
    <name evidence="2" type="ORF">CBYS24578_00011514</name>
</gene>
<keyword evidence="1" id="KW-0472">Membrane</keyword>
<evidence type="ECO:0000313" key="2">
    <source>
        <dbReference type="EMBL" id="CAH0003275.1"/>
    </source>
</evidence>
<keyword evidence="3" id="KW-1185">Reference proteome</keyword>
<dbReference type="Proteomes" id="UP000754883">
    <property type="component" value="Unassembled WGS sequence"/>
</dbReference>
<dbReference type="AlphaFoldDB" id="A0A9N9V073"/>